<dbReference type="SUPFAM" id="SSF101912">
    <property type="entry name" value="Sema domain"/>
    <property type="match status" value="1"/>
</dbReference>
<dbReference type="STRING" id="282301.A0A267DRV0"/>
<gene>
    <name evidence="5" type="ORF">BOX15_Mlig026060g4</name>
</gene>
<dbReference type="GO" id="GO:0005886">
    <property type="term" value="C:plasma membrane"/>
    <property type="evidence" value="ECO:0007669"/>
    <property type="project" value="TreeGrafter"/>
</dbReference>
<dbReference type="PROSITE" id="PS51004">
    <property type="entry name" value="SEMA"/>
    <property type="match status" value="1"/>
</dbReference>
<evidence type="ECO:0000313" key="5">
    <source>
        <dbReference type="EMBL" id="PAA51404.1"/>
    </source>
</evidence>
<dbReference type="SMART" id="SM00630">
    <property type="entry name" value="Sema"/>
    <property type="match status" value="1"/>
</dbReference>
<keyword evidence="3" id="KW-0472">Membrane</keyword>
<name>A0A267DRV0_9PLAT</name>
<feature type="compositionally biased region" description="Basic and acidic residues" evidence="2">
    <location>
        <begin position="803"/>
        <end position="813"/>
    </location>
</feature>
<dbReference type="GO" id="GO:0071526">
    <property type="term" value="P:semaphorin-plexin signaling pathway"/>
    <property type="evidence" value="ECO:0007669"/>
    <property type="project" value="TreeGrafter"/>
</dbReference>
<proteinExistence type="predicted"/>
<dbReference type="Pfam" id="PF01403">
    <property type="entry name" value="Sema"/>
    <property type="match status" value="1"/>
</dbReference>
<dbReference type="Gene3D" id="3.30.1680.10">
    <property type="entry name" value="ligand-binding face of the semaphorins, domain 2"/>
    <property type="match status" value="1"/>
</dbReference>
<comment type="caution">
    <text evidence="5">The sequence shown here is derived from an EMBL/GenBank/DDBJ whole genome shotgun (WGS) entry which is preliminary data.</text>
</comment>
<dbReference type="AlphaFoldDB" id="A0A267DRV0"/>
<dbReference type="EMBL" id="NIVC01003438">
    <property type="protein sequence ID" value="PAA51404.1"/>
    <property type="molecule type" value="Genomic_DNA"/>
</dbReference>
<evidence type="ECO:0000256" key="1">
    <source>
        <dbReference type="PROSITE-ProRule" id="PRU00352"/>
    </source>
</evidence>
<feature type="region of interest" description="Disordered" evidence="2">
    <location>
        <begin position="782"/>
        <end position="813"/>
    </location>
</feature>
<keyword evidence="6" id="KW-1185">Reference proteome</keyword>
<dbReference type="InterPro" id="IPR001627">
    <property type="entry name" value="Semap_dom"/>
</dbReference>
<feature type="compositionally biased region" description="Acidic residues" evidence="2">
    <location>
        <begin position="782"/>
        <end position="791"/>
    </location>
</feature>
<accession>A0A267DRV0</accession>
<sequence length="813" mass="87238">MHYKIIIIFSLIVLLTIWSATSSYAIIFTINNRHFFSFKELKSQLTNVTLNGGSIKLVASTAGFYYLGGFNALYRVSWSGSSNSPHLVAAVGSETRPVTVKYLYILGDPASAAFVCSYTAQPSGLPMVGATPSCILFNVTAELPWKPVNLTNRQTSTLLTGFLMPNSPHDPERISLRLNGSHAFISNYPQVQDTLDIIELRWPRFDRIGWLTADFLSRRNREAWISRLAQPVAMATKGEKLYALFVEEAFEASNYYSSVSGEAFRTSTAVLKLPRFTRLARICLNDPGGQQPYQDMRIMTSFFKLRLICRNGSVDYDVLESVTEVSQSEPGTFYGLFSLQNSPSPAGHSALCRFTLAEAEALIGSSNFIQLEQSGLLSYTAKRLSRAAYAAASGRPRPTLCEWTPEEARQLKLSNLKVEHTAPLMARPLISNSLVTFDAAPIGQGGVASLCRVAETEQGDVLAVGTDSGSLIKFFVPAASSSASSAAASSAAVAAQAHQIETLQLFPPGSGARIDSLSARAGRLFAVSDSVGAAVWLAESRCNRQAGCVACVSLRDPRCSWRLDLRECAFAAEPEGLTNASSGHHSGCPISSRDLNSRLPSLAPPTRGASQTSALPPLLGASGGSLTDSASLAAAMNSDGVSGVPVGKFVAALIALCLLCFSVGFFLGCFVRRRRNVRRDVGRGGAEGSAAEREKCIGEVPANCHGAAAAAAAGDVPLRLRRSQHGERGHQAVSNEYTEHPPQAVASYATPPAVPAVMRIVSSHSSALDSYQSCSADVPAIDDVDEDEEENSGMHTRRGQPIGDHRDNDWRHI</sequence>
<dbReference type="PANTHER" id="PTHR11036">
    <property type="entry name" value="SEMAPHORIN"/>
    <property type="match status" value="1"/>
</dbReference>
<dbReference type="InterPro" id="IPR027231">
    <property type="entry name" value="Semaphorin"/>
</dbReference>
<dbReference type="SUPFAM" id="SSF103575">
    <property type="entry name" value="Plexin repeat"/>
    <property type="match status" value="1"/>
</dbReference>
<evidence type="ECO:0000313" key="6">
    <source>
        <dbReference type="Proteomes" id="UP000215902"/>
    </source>
</evidence>
<dbReference type="InterPro" id="IPR036352">
    <property type="entry name" value="Semap_dom_sf"/>
</dbReference>
<keyword evidence="3" id="KW-0812">Transmembrane</keyword>
<feature type="domain" description="Sema" evidence="4">
    <location>
        <begin position="19"/>
        <end position="537"/>
    </location>
</feature>
<dbReference type="OrthoDB" id="9988752at2759"/>
<protein>
    <recommendedName>
        <fullName evidence="4">Sema domain-containing protein</fullName>
    </recommendedName>
</protein>
<evidence type="ECO:0000256" key="3">
    <source>
        <dbReference type="SAM" id="Phobius"/>
    </source>
</evidence>
<comment type="caution">
    <text evidence="1">Lacks conserved residue(s) required for the propagation of feature annotation.</text>
</comment>
<dbReference type="GO" id="GO:0030215">
    <property type="term" value="F:semaphorin receptor binding"/>
    <property type="evidence" value="ECO:0007669"/>
    <property type="project" value="InterPro"/>
</dbReference>
<evidence type="ECO:0000259" key="4">
    <source>
        <dbReference type="PROSITE" id="PS51004"/>
    </source>
</evidence>
<dbReference type="Gene3D" id="2.130.10.10">
    <property type="entry name" value="YVTN repeat-like/Quinoprotein amine dehydrogenase"/>
    <property type="match status" value="1"/>
</dbReference>
<dbReference type="InterPro" id="IPR015943">
    <property type="entry name" value="WD40/YVTN_repeat-like_dom_sf"/>
</dbReference>
<dbReference type="GO" id="GO:0007411">
    <property type="term" value="P:axon guidance"/>
    <property type="evidence" value="ECO:0007669"/>
    <property type="project" value="TreeGrafter"/>
</dbReference>
<dbReference type="GO" id="GO:0030335">
    <property type="term" value="P:positive regulation of cell migration"/>
    <property type="evidence" value="ECO:0007669"/>
    <property type="project" value="TreeGrafter"/>
</dbReference>
<evidence type="ECO:0000256" key="2">
    <source>
        <dbReference type="SAM" id="MobiDB-lite"/>
    </source>
</evidence>
<dbReference type="Proteomes" id="UP000215902">
    <property type="component" value="Unassembled WGS sequence"/>
</dbReference>
<feature type="transmembrane region" description="Helical" evidence="3">
    <location>
        <begin position="649"/>
        <end position="671"/>
    </location>
</feature>
<keyword evidence="3" id="KW-1133">Transmembrane helix</keyword>
<organism evidence="5 6">
    <name type="scientific">Macrostomum lignano</name>
    <dbReference type="NCBI Taxonomy" id="282301"/>
    <lineage>
        <taxon>Eukaryota</taxon>
        <taxon>Metazoa</taxon>
        <taxon>Spiralia</taxon>
        <taxon>Lophotrochozoa</taxon>
        <taxon>Platyhelminthes</taxon>
        <taxon>Rhabditophora</taxon>
        <taxon>Macrostomorpha</taxon>
        <taxon>Macrostomida</taxon>
        <taxon>Macrostomidae</taxon>
        <taxon>Macrostomum</taxon>
    </lineage>
</organism>
<dbReference type="GO" id="GO:0045499">
    <property type="term" value="F:chemorepellent activity"/>
    <property type="evidence" value="ECO:0007669"/>
    <property type="project" value="TreeGrafter"/>
</dbReference>
<dbReference type="PANTHER" id="PTHR11036:SF127">
    <property type="entry name" value="SEMAPHORIN-1A"/>
    <property type="match status" value="1"/>
</dbReference>
<reference evidence="5 6" key="1">
    <citation type="submission" date="2017-06" db="EMBL/GenBank/DDBJ databases">
        <title>A platform for efficient transgenesis in Macrostomum lignano, a flatworm model organism for stem cell research.</title>
        <authorList>
            <person name="Berezikov E."/>
        </authorList>
    </citation>
    <scope>NUCLEOTIDE SEQUENCE [LARGE SCALE GENOMIC DNA]</scope>
    <source>
        <strain evidence="5">DV1</strain>
        <tissue evidence="5">Whole organism</tissue>
    </source>
</reference>